<dbReference type="RefSeq" id="WP_079909593.1">
    <property type="nucleotide sequence ID" value="NZ_BAABJG010000026.1"/>
</dbReference>
<keyword evidence="1" id="KW-0479">Metal-binding</keyword>
<dbReference type="PROSITE" id="PS00934">
    <property type="entry name" value="GLYOXALASE_I_1"/>
    <property type="match status" value="1"/>
</dbReference>
<evidence type="ECO:0000313" key="3">
    <source>
        <dbReference type="EMBL" id="MFD1224547.1"/>
    </source>
</evidence>
<dbReference type="InterPro" id="IPR029068">
    <property type="entry name" value="Glyas_Bleomycin-R_OHBP_Dase"/>
</dbReference>
<dbReference type="SUPFAM" id="SSF54593">
    <property type="entry name" value="Glyoxalase/Bleomycin resistance protein/Dihydroxybiphenyl dioxygenase"/>
    <property type="match status" value="1"/>
</dbReference>
<keyword evidence="4" id="KW-1185">Reference proteome</keyword>
<sequence length="131" mass="14389">MPVTGFNHVTLKVNDLAQSLPFYLDVLGMKLVHRGLSDVYLEWGTAWICLLQRPNDPSGAKSCTSGMDHLAFSIAEADFPAAVVRLQEEGVPIVRGPICRGGGWSINFLDPDGIELELFTGTLAERMKVWT</sequence>
<dbReference type="InterPro" id="IPR004360">
    <property type="entry name" value="Glyas_Fos-R_dOase_dom"/>
</dbReference>
<dbReference type="PROSITE" id="PS51819">
    <property type="entry name" value="VOC"/>
    <property type="match status" value="1"/>
</dbReference>
<dbReference type="EMBL" id="JBHTLU010000046">
    <property type="protein sequence ID" value="MFD1224547.1"/>
    <property type="molecule type" value="Genomic_DNA"/>
</dbReference>
<proteinExistence type="predicted"/>
<evidence type="ECO:0000313" key="4">
    <source>
        <dbReference type="Proteomes" id="UP001597180"/>
    </source>
</evidence>
<accession>A0ABW3UUG0</accession>
<dbReference type="PANTHER" id="PTHR21366:SF14">
    <property type="entry name" value="GLYOXALASE DOMAIN-CONTAINING PROTEIN 5"/>
    <property type="match status" value="1"/>
</dbReference>
<dbReference type="InterPro" id="IPR018146">
    <property type="entry name" value="Glyoxalase_1_CS"/>
</dbReference>
<dbReference type="Proteomes" id="UP001597180">
    <property type="component" value="Unassembled WGS sequence"/>
</dbReference>
<dbReference type="Pfam" id="PF00903">
    <property type="entry name" value="Glyoxalase"/>
    <property type="match status" value="1"/>
</dbReference>
<feature type="domain" description="VOC" evidence="2">
    <location>
        <begin position="5"/>
        <end position="121"/>
    </location>
</feature>
<dbReference type="InterPro" id="IPR050383">
    <property type="entry name" value="GlyoxalaseI/FosfomycinResist"/>
</dbReference>
<gene>
    <name evidence="3" type="ORF">ACFQ4B_31015</name>
</gene>
<evidence type="ECO:0000256" key="1">
    <source>
        <dbReference type="ARBA" id="ARBA00022723"/>
    </source>
</evidence>
<comment type="caution">
    <text evidence="3">The sequence shown here is derived from an EMBL/GenBank/DDBJ whole genome shotgun (WGS) entry which is preliminary data.</text>
</comment>
<organism evidence="3 4">
    <name type="scientific">Paenibacillus vulneris</name>
    <dbReference type="NCBI Taxonomy" id="1133364"/>
    <lineage>
        <taxon>Bacteria</taxon>
        <taxon>Bacillati</taxon>
        <taxon>Bacillota</taxon>
        <taxon>Bacilli</taxon>
        <taxon>Bacillales</taxon>
        <taxon>Paenibacillaceae</taxon>
        <taxon>Paenibacillus</taxon>
    </lineage>
</organism>
<reference evidence="4" key="1">
    <citation type="journal article" date="2019" name="Int. J. Syst. Evol. Microbiol.">
        <title>The Global Catalogue of Microorganisms (GCM) 10K type strain sequencing project: providing services to taxonomists for standard genome sequencing and annotation.</title>
        <authorList>
            <consortium name="The Broad Institute Genomics Platform"/>
            <consortium name="The Broad Institute Genome Sequencing Center for Infectious Disease"/>
            <person name="Wu L."/>
            <person name="Ma J."/>
        </authorList>
    </citation>
    <scope>NUCLEOTIDE SEQUENCE [LARGE SCALE GENOMIC DNA]</scope>
    <source>
        <strain evidence="4">CCUG 53270</strain>
    </source>
</reference>
<dbReference type="InterPro" id="IPR037523">
    <property type="entry name" value="VOC_core"/>
</dbReference>
<dbReference type="Gene3D" id="3.10.180.10">
    <property type="entry name" value="2,3-Dihydroxybiphenyl 1,2-Dioxygenase, domain 1"/>
    <property type="match status" value="1"/>
</dbReference>
<evidence type="ECO:0000259" key="2">
    <source>
        <dbReference type="PROSITE" id="PS51819"/>
    </source>
</evidence>
<protein>
    <submittedName>
        <fullName evidence="3">VOC family protein</fullName>
    </submittedName>
</protein>
<name>A0ABW3UUG0_9BACL</name>
<dbReference type="PANTHER" id="PTHR21366">
    <property type="entry name" value="GLYOXALASE FAMILY PROTEIN"/>
    <property type="match status" value="1"/>
</dbReference>